<gene>
    <name evidence="7" type="ORF">QI30_16255</name>
</gene>
<comment type="similarity">
    <text evidence="4">Belongs to the SIMIBI class G3E GTPase family. ZNG1 subfamily.</text>
</comment>
<evidence type="ECO:0000259" key="6">
    <source>
        <dbReference type="SMART" id="SM00833"/>
    </source>
</evidence>
<sequence length="299" mass="34273">MNKTRIVLLSGFLGSGKTTLLKHLLAQEDQQHVAVVMNEVGEVSIDGKLLPPDTHLSEITDGCICCTGRDELERAILTLYQQQKPDVIYIESSGIAHPLEVIDACLSPVIAEYMTIQKVITIVDSERWSKKHLYRKPLQKLMDEQIKYADQVLINKADLITQQQFETIVQDIKMIQPNAQWRMTTHGRMPLDTHYFTHANGRATEAHMKHHLHVHHFVYTFKKVISKRALDAFVRALPATVFRIKGFVSVDEYPEKTTLFQYSFGVPLYFPQEVKFPTTLVFIGEDLEIEQLKQQLEAT</sequence>
<dbReference type="InterPro" id="IPR011629">
    <property type="entry name" value="CobW-like_C"/>
</dbReference>
<feature type="domain" description="CobW C-terminal" evidence="6">
    <location>
        <begin position="214"/>
        <end position="299"/>
    </location>
</feature>
<keyword evidence="8" id="KW-1185">Reference proteome</keyword>
<comment type="caution">
    <text evidence="7">The sequence shown here is derived from an EMBL/GenBank/DDBJ whole genome shotgun (WGS) entry which is preliminary data.</text>
</comment>
<evidence type="ECO:0000256" key="4">
    <source>
        <dbReference type="ARBA" id="ARBA00034320"/>
    </source>
</evidence>
<comment type="catalytic activity">
    <reaction evidence="5">
        <text>GTP + H2O = GDP + phosphate + H(+)</text>
        <dbReference type="Rhea" id="RHEA:19669"/>
        <dbReference type="ChEBI" id="CHEBI:15377"/>
        <dbReference type="ChEBI" id="CHEBI:15378"/>
        <dbReference type="ChEBI" id="CHEBI:37565"/>
        <dbReference type="ChEBI" id="CHEBI:43474"/>
        <dbReference type="ChEBI" id="CHEBI:58189"/>
    </reaction>
    <physiologicalReaction direction="left-to-right" evidence="5">
        <dbReference type="Rhea" id="RHEA:19670"/>
    </physiologicalReaction>
</comment>
<dbReference type="Gene3D" id="3.30.1220.10">
    <property type="entry name" value="CobW-like, C-terminal domain"/>
    <property type="match status" value="1"/>
</dbReference>
<keyword evidence="2" id="KW-0378">Hydrolase</keyword>
<dbReference type="GO" id="GO:0016787">
    <property type="term" value="F:hydrolase activity"/>
    <property type="evidence" value="ECO:0007669"/>
    <property type="project" value="UniProtKB-KW"/>
</dbReference>
<dbReference type="Proteomes" id="UP000288623">
    <property type="component" value="Unassembled WGS sequence"/>
</dbReference>
<evidence type="ECO:0000256" key="2">
    <source>
        <dbReference type="ARBA" id="ARBA00022801"/>
    </source>
</evidence>
<dbReference type="InterPro" id="IPR003495">
    <property type="entry name" value="CobW/HypB/UreG_nucleotide-bd"/>
</dbReference>
<dbReference type="OrthoDB" id="9808822at2"/>
<dbReference type="SUPFAM" id="SSF90002">
    <property type="entry name" value="Hypothetical protein YjiA, C-terminal domain"/>
    <property type="match status" value="1"/>
</dbReference>
<dbReference type="AlphaFoldDB" id="A0A433RQV1"/>
<evidence type="ECO:0000256" key="3">
    <source>
        <dbReference type="ARBA" id="ARBA00023186"/>
    </source>
</evidence>
<accession>A0A433RQV1</accession>
<evidence type="ECO:0000313" key="8">
    <source>
        <dbReference type="Proteomes" id="UP000288623"/>
    </source>
</evidence>
<dbReference type="PANTHER" id="PTHR13748">
    <property type="entry name" value="COBW-RELATED"/>
    <property type="match status" value="1"/>
</dbReference>
<dbReference type="GO" id="GO:0005737">
    <property type="term" value="C:cytoplasm"/>
    <property type="evidence" value="ECO:0007669"/>
    <property type="project" value="TreeGrafter"/>
</dbReference>
<dbReference type="SUPFAM" id="SSF52540">
    <property type="entry name" value="P-loop containing nucleoside triphosphate hydrolases"/>
    <property type="match status" value="1"/>
</dbReference>
<keyword evidence="1" id="KW-0547">Nucleotide-binding</keyword>
<reference evidence="7 8" key="1">
    <citation type="submission" date="2014-11" db="EMBL/GenBank/DDBJ databases">
        <title>Genome sequence and analysis of novel Kurthia sp.</title>
        <authorList>
            <person name="Lawson J.N."/>
            <person name="Gonzalez J.E."/>
            <person name="Rinauldi L."/>
            <person name="Xuan Z."/>
            <person name="Firman A."/>
            <person name="Shaddox L."/>
            <person name="Trudeau A."/>
            <person name="Shah S."/>
            <person name="Reiman D."/>
        </authorList>
    </citation>
    <scope>NUCLEOTIDE SEQUENCE [LARGE SCALE GENOMIC DNA]</scope>
    <source>
        <strain evidence="7 8">3B1D</strain>
    </source>
</reference>
<evidence type="ECO:0000313" key="7">
    <source>
        <dbReference type="EMBL" id="RUS53100.1"/>
    </source>
</evidence>
<dbReference type="Gene3D" id="3.40.50.300">
    <property type="entry name" value="P-loop containing nucleotide triphosphate hydrolases"/>
    <property type="match status" value="1"/>
</dbReference>
<dbReference type="PANTHER" id="PTHR13748:SF62">
    <property type="entry name" value="COBW DOMAIN-CONTAINING PROTEIN"/>
    <property type="match status" value="1"/>
</dbReference>
<dbReference type="CDD" id="cd03112">
    <property type="entry name" value="CobW-like"/>
    <property type="match status" value="1"/>
</dbReference>
<dbReference type="GO" id="GO:0000166">
    <property type="term" value="F:nucleotide binding"/>
    <property type="evidence" value="ECO:0007669"/>
    <property type="project" value="UniProtKB-KW"/>
</dbReference>
<dbReference type="Pfam" id="PF02492">
    <property type="entry name" value="cobW"/>
    <property type="match status" value="1"/>
</dbReference>
<organism evidence="7 8">
    <name type="scientific">Candidatus Kurthia intestinigallinarum</name>
    <dbReference type="NCBI Taxonomy" id="1562256"/>
    <lineage>
        <taxon>Bacteria</taxon>
        <taxon>Bacillati</taxon>
        <taxon>Bacillota</taxon>
        <taxon>Bacilli</taxon>
        <taxon>Bacillales</taxon>
        <taxon>Caryophanaceae</taxon>
        <taxon>Kurthia</taxon>
    </lineage>
</organism>
<name>A0A433RQV1_9BACL</name>
<proteinExistence type="inferred from homology"/>
<dbReference type="InterPro" id="IPR027417">
    <property type="entry name" value="P-loop_NTPase"/>
</dbReference>
<dbReference type="EMBL" id="JTFC01000041">
    <property type="protein sequence ID" value="RUS53100.1"/>
    <property type="molecule type" value="Genomic_DNA"/>
</dbReference>
<evidence type="ECO:0000256" key="1">
    <source>
        <dbReference type="ARBA" id="ARBA00022741"/>
    </source>
</evidence>
<keyword evidence="3" id="KW-0143">Chaperone</keyword>
<dbReference type="InterPro" id="IPR036627">
    <property type="entry name" value="CobW-likC_sf"/>
</dbReference>
<dbReference type="InterPro" id="IPR051316">
    <property type="entry name" value="Zinc-reg_GTPase_activator"/>
</dbReference>
<dbReference type="Pfam" id="PF07683">
    <property type="entry name" value="CobW_C"/>
    <property type="match status" value="1"/>
</dbReference>
<evidence type="ECO:0000256" key="5">
    <source>
        <dbReference type="ARBA" id="ARBA00049117"/>
    </source>
</evidence>
<dbReference type="RefSeq" id="WP_158621053.1">
    <property type="nucleotide sequence ID" value="NZ_JTFC01000041.1"/>
</dbReference>
<dbReference type="SMART" id="SM00833">
    <property type="entry name" value="CobW_C"/>
    <property type="match status" value="1"/>
</dbReference>
<protein>
    <recommendedName>
        <fullName evidence="6">CobW C-terminal domain-containing protein</fullName>
    </recommendedName>
</protein>